<evidence type="ECO:0000313" key="3">
    <source>
        <dbReference type="WBParaSite" id="BPAG_0000754601-mRNA-1"/>
    </source>
</evidence>
<dbReference type="AlphaFoldDB" id="A0A0N4TH58"/>
<evidence type="ECO:0000313" key="1">
    <source>
        <dbReference type="EMBL" id="VDN88694.1"/>
    </source>
</evidence>
<evidence type="ECO:0000313" key="2">
    <source>
        <dbReference type="Proteomes" id="UP000278627"/>
    </source>
</evidence>
<accession>A0A0N4TH58</accession>
<reference evidence="3" key="1">
    <citation type="submission" date="2017-02" db="UniProtKB">
        <authorList>
            <consortium name="WormBaseParasite"/>
        </authorList>
    </citation>
    <scope>IDENTIFICATION</scope>
</reference>
<protein>
    <submittedName>
        <fullName evidence="1 3">Uncharacterized protein</fullName>
    </submittedName>
</protein>
<gene>
    <name evidence="1" type="ORF">BPAG_LOCUS7508</name>
</gene>
<organism evidence="3">
    <name type="scientific">Brugia pahangi</name>
    <name type="common">Filarial nematode worm</name>
    <dbReference type="NCBI Taxonomy" id="6280"/>
    <lineage>
        <taxon>Eukaryota</taxon>
        <taxon>Metazoa</taxon>
        <taxon>Ecdysozoa</taxon>
        <taxon>Nematoda</taxon>
        <taxon>Chromadorea</taxon>
        <taxon>Rhabditida</taxon>
        <taxon>Spirurina</taxon>
        <taxon>Spiruromorpha</taxon>
        <taxon>Filarioidea</taxon>
        <taxon>Onchocercidae</taxon>
        <taxon>Brugia</taxon>
    </lineage>
</organism>
<keyword evidence="2" id="KW-1185">Reference proteome</keyword>
<dbReference type="WBParaSite" id="BPAG_0000754601-mRNA-1">
    <property type="protein sequence ID" value="BPAG_0000754601-mRNA-1"/>
    <property type="gene ID" value="BPAG_0000754601"/>
</dbReference>
<dbReference type="Proteomes" id="UP000278627">
    <property type="component" value="Unassembled WGS sequence"/>
</dbReference>
<name>A0A0N4TH58_BRUPA</name>
<sequence>MINLTVESKIWRQIQMLLHHTMSYEFMMMKEIIYQG</sequence>
<reference evidence="1 2" key="2">
    <citation type="submission" date="2018-11" db="EMBL/GenBank/DDBJ databases">
        <authorList>
            <consortium name="Pathogen Informatics"/>
        </authorList>
    </citation>
    <scope>NUCLEOTIDE SEQUENCE [LARGE SCALE GENOMIC DNA]</scope>
</reference>
<proteinExistence type="predicted"/>
<dbReference type="EMBL" id="UZAD01008607">
    <property type="protein sequence ID" value="VDN88694.1"/>
    <property type="molecule type" value="Genomic_DNA"/>
</dbReference>